<proteinExistence type="predicted"/>
<dbReference type="AlphaFoldDB" id="A0A1I6QDW9"/>
<keyword evidence="3" id="KW-1185">Reference proteome</keyword>
<dbReference type="InterPro" id="IPR003652">
    <property type="entry name" value="Ataxin_AXH_dom"/>
</dbReference>
<dbReference type="InterPro" id="IPR036844">
    <property type="entry name" value="Hint_dom_sf"/>
</dbReference>
<dbReference type="GO" id="GO:0003723">
    <property type="term" value="F:RNA binding"/>
    <property type="evidence" value="ECO:0007669"/>
    <property type="project" value="InterPro"/>
</dbReference>
<dbReference type="PROSITE" id="PS51148">
    <property type="entry name" value="AXH"/>
    <property type="match status" value="1"/>
</dbReference>
<reference evidence="3" key="1">
    <citation type="submission" date="2016-10" db="EMBL/GenBank/DDBJ databases">
        <authorList>
            <person name="Varghese N."/>
            <person name="Submissions S."/>
        </authorList>
    </citation>
    <scope>NUCLEOTIDE SEQUENCE [LARGE SCALE GENOMIC DNA]</scope>
    <source>
        <strain evidence="3">ANC 5076</strain>
    </source>
</reference>
<dbReference type="Proteomes" id="UP000182827">
    <property type="component" value="Unassembled WGS sequence"/>
</dbReference>
<sequence length="82" mass="8827">MVGTLGSVSLWHLCIRGRSTGYYTNMAAGTFAFDGSRTSASGHGCFGKGTEIRLANGKWKRVEKITINDAVLGSDGIQRNHH</sequence>
<dbReference type="Gene3D" id="2.170.16.10">
    <property type="entry name" value="Hedgehog/Intein (Hint) domain"/>
    <property type="match status" value="1"/>
</dbReference>
<dbReference type="EMBL" id="FOZU01000004">
    <property type="protein sequence ID" value="SFS50602.1"/>
    <property type="molecule type" value="Genomic_DNA"/>
</dbReference>
<organism evidence="2 3">
    <name type="scientific">Acinetobacter bohemicus</name>
    <dbReference type="NCBI Taxonomy" id="1435036"/>
    <lineage>
        <taxon>Bacteria</taxon>
        <taxon>Pseudomonadati</taxon>
        <taxon>Pseudomonadota</taxon>
        <taxon>Gammaproteobacteria</taxon>
        <taxon>Moraxellales</taxon>
        <taxon>Moraxellaceae</taxon>
        <taxon>Acinetobacter</taxon>
    </lineage>
</organism>
<dbReference type="GO" id="GO:0030908">
    <property type="term" value="P:protein splicing"/>
    <property type="evidence" value="ECO:0007669"/>
    <property type="project" value="InterPro"/>
</dbReference>
<evidence type="ECO:0000259" key="1">
    <source>
        <dbReference type="PROSITE" id="PS51148"/>
    </source>
</evidence>
<dbReference type="SUPFAM" id="SSF51294">
    <property type="entry name" value="Hedgehog/intein (Hint) domain"/>
    <property type="match status" value="1"/>
</dbReference>
<evidence type="ECO:0000313" key="3">
    <source>
        <dbReference type="Proteomes" id="UP000182827"/>
    </source>
</evidence>
<accession>A0A1I6QDW9</accession>
<protein>
    <submittedName>
        <fullName evidence="2">Hom_end-associated Hint</fullName>
    </submittedName>
</protein>
<dbReference type="InterPro" id="IPR007868">
    <property type="entry name" value="Hom_end_hint"/>
</dbReference>
<name>A0A1I6QDW9_9GAMM</name>
<feature type="domain" description="AXH" evidence="1">
    <location>
        <begin position="34"/>
        <end position="82"/>
    </location>
</feature>
<dbReference type="Pfam" id="PF05203">
    <property type="entry name" value="Hom_end_hint"/>
    <property type="match status" value="1"/>
</dbReference>
<evidence type="ECO:0000313" key="2">
    <source>
        <dbReference type="EMBL" id="SFS50602.1"/>
    </source>
</evidence>
<gene>
    <name evidence="2" type="ORF">SAMN05444586_10047</name>
</gene>